<reference evidence="1" key="1">
    <citation type="journal article" date="2019" name="Science">
        <title>Mutation of a bHLH transcription factor allowed almond domestication.</title>
        <authorList>
            <person name="Sanchez-Perez R."/>
            <person name="Pavan S."/>
            <person name="Mazzeo R."/>
            <person name="Moldovan C."/>
            <person name="Aiese Cigliano R."/>
            <person name="Del Cueto J."/>
            <person name="Ricciardi F."/>
            <person name="Lotti C."/>
            <person name="Ricciardi L."/>
            <person name="Dicenta F."/>
            <person name="Lopez-Marques R.L."/>
            <person name="Lindberg Moller B."/>
        </authorList>
    </citation>
    <scope>NUCLEOTIDE SEQUENCE</scope>
</reference>
<gene>
    <name evidence="1" type="ORF">Prudu_018683</name>
</gene>
<sequence>MMAQWEFAVLSSKLRLGRKIPFRKGNDATSATHSFAVTYAGFWHSEFYVIIPLVVEGLRVVENCVFRQFSLLLKVSLETLLLVLRQVVSERVSPVSVILLVLSWATEKLMFQPQLLERIWTLKTNGSTT</sequence>
<proteinExistence type="predicted"/>
<accession>A0A4Y1RRB8</accession>
<dbReference type="EMBL" id="AP019303">
    <property type="protein sequence ID" value="BBH06914.1"/>
    <property type="molecule type" value="Genomic_DNA"/>
</dbReference>
<dbReference type="AlphaFoldDB" id="A0A4Y1RRB8"/>
<organism evidence="1">
    <name type="scientific">Prunus dulcis</name>
    <name type="common">Almond</name>
    <name type="synonym">Amygdalus dulcis</name>
    <dbReference type="NCBI Taxonomy" id="3755"/>
    <lineage>
        <taxon>Eukaryota</taxon>
        <taxon>Viridiplantae</taxon>
        <taxon>Streptophyta</taxon>
        <taxon>Embryophyta</taxon>
        <taxon>Tracheophyta</taxon>
        <taxon>Spermatophyta</taxon>
        <taxon>Magnoliopsida</taxon>
        <taxon>eudicotyledons</taxon>
        <taxon>Gunneridae</taxon>
        <taxon>Pentapetalae</taxon>
        <taxon>rosids</taxon>
        <taxon>fabids</taxon>
        <taxon>Rosales</taxon>
        <taxon>Rosaceae</taxon>
        <taxon>Amygdaloideae</taxon>
        <taxon>Amygdaleae</taxon>
        <taxon>Prunus</taxon>
    </lineage>
</organism>
<protein>
    <submittedName>
        <fullName evidence="1">Minichromosome maintenance MCM2/3/5 family protein</fullName>
    </submittedName>
</protein>
<evidence type="ECO:0000313" key="1">
    <source>
        <dbReference type="EMBL" id="BBH06914.1"/>
    </source>
</evidence>
<name>A0A4Y1RRB8_PRUDU</name>